<name>A0ABV4K328_9BACT</name>
<evidence type="ECO:0000313" key="1">
    <source>
        <dbReference type="EMBL" id="MEZ7197040.1"/>
    </source>
</evidence>
<gene>
    <name evidence="1" type="ORF">AB6M95_09800</name>
</gene>
<dbReference type="Proteomes" id="UP001568698">
    <property type="component" value="Unassembled WGS sequence"/>
</dbReference>
<comment type="caution">
    <text evidence="1">The sequence shown here is derived from an EMBL/GenBank/DDBJ whole genome shotgun (WGS) entry which is preliminary data.</text>
</comment>
<reference evidence="1 2" key="1">
    <citation type="submission" date="2024-08" db="EMBL/GenBank/DDBJ databases">
        <title>Sulfate-reducing bacteria isolated from formation water of the oil field in Kazakhstan and description of Pseudodesulfovibrio sp.</title>
        <authorList>
            <person name="Bidzhieva S.K."/>
            <person name="Tourova T.P."/>
            <person name="Grouzdev D.S."/>
            <person name="Beletsky A.V."/>
            <person name="Sokolova D.S."/>
            <person name="Samigullina S.R."/>
            <person name="Poltaraus A.B."/>
            <person name="Avtukh A.N."/>
            <person name="Tereshina V.M."/>
            <person name="Zhaparov N.S."/>
            <person name="Mardanov A.V."/>
            <person name="Nazina T.N."/>
        </authorList>
    </citation>
    <scope>NUCLEOTIDE SEQUENCE [LARGE SCALE GENOMIC DNA]</scope>
    <source>
        <strain evidence="1 2">9FUS</strain>
    </source>
</reference>
<organism evidence="1 2">
    <name type="scientific">Pseudodesulfovibrio karagichevae</name>
    <dbReference type="NCBI Taxonomy" id="3239305"/>
    <lineage>
        <taxon>Bacteria</taxon>
        <taxon>Pseudomonadati</taxon>
        <taxon>Thermodesulfobacteriota</taxon>
        <taxon>Desulfovibrionia</taxon>
        <taxon>Desulfovibrionales</taxon>
        <taxon>Desulfovibrionaceae</taxon>
    </lineage>
</organism>
<dbReference type="RefSeq" id="WP_371386559.1">
    <property type="nucleotide sequence ID" value="NZ_JBGLYH010000023.1"/>
</dbReference>
<evidence type="ECO:0000313" key="2">
    <source>
        <dbReference type="Proteomes" id="UP001568698"/>
    </source>
</evidence>
<dbReference type="EMBL" id="JBGLYH010000023">
    <property type="protein sequence ID" value="MEZ7197040.1"/>
    <property type="molecule type" value="Genomic_DNA"/>
</dbReference>
<accession>A0ABV4K328</accession>
<keyword evidence="2" id="KW-1185">Reference proteome</keyword>
<proteinExistence type="predicted"/>
<sequence length="68" mass="7662">MSSPQRFQARRDGADGAVVRDNLTGRTVAVFPPDPDIQGMARRFADAAAAEFNRRHEAHLATRRRRGW</sequence>
<protein>
    <submittedName>
        <fullName evidence="1">Uncharacterized protein</fullName>
    </submittedName>
</protein>